<comment type="caution">
    <text evidence="2">The sequence shown here is derived from an EMBL/GenBank/DDBJ whole genome shotgun (WGS) entry which is preliminary data.</text>
</comment>
<feature type="region of interest" description="Disordered" evidence="1">
    <location>
        <begin position="152"/>
        <end position="172"/>
    </location>
</feature>
<feature type="region of interest" description="Disordered" evidence="1">
    <location>
        <begin position="1"/>
        <end position="41"/>
    </location>
</feature>
<gene>
    <name evidence="2" type="ORF">BgAZ_203380</name>
</gene>
<accession>A0AAD8PE77</accession>
<dbReference type="Proteomes" id="UP001230268">
    <property type="component" value="Unassembled WGS sequence"/>
</dbReference>
<organism evidence="2 3">
    <name type="scientific">Babesia gibsoni</name>
    <dbReference type="NCBI Taxonomy" id="33632"/>
    <lineage>
        <taxon>Eukaryota</taxon>
        <taxon>Sar</taxon>
        <taxon>Alveolata</taxon>
        <taxon>Apicomplexa</taxon>
        <taxon>Aconoidasida</taxon>
        <taxon>Piroplasmida</taxon>
        <taxon>Babesiidae</taxon>
        <taxon>Babesia</taxon>
    </lineage>
</organism>
<keyword evidence="3" id="KW-1185">Reference proteome</keyword>
<evidence type="ECO:0000256" key="1">
    <source>
        <dbReference type="SAM" id="MobiDB-lite"/>
    </source>
</evidence>
<proteinExistence type="predicted"/>
<evidence type="ECO:0000313" key="3">
    <source>
        <dbReference type="Proteomes" id="UP001230268"/>
    </source>
</evidence>
<feature type="region of interest" description="Disordered" evidence="1">
    <location>
        <begin position="88"/>
        <end position="109"/>
    </location>
</feature>
<protein>
    <submittedName>
        <fullName evidence="2">Uncharacterized protein</fullName>
    </submittedName>
</protein>
<reference evidence="2" key="1">
    <citation type="submission" date="2023-08" db="EMBL/GenBank/DDBJ databases">
        <title>Draft sequence of the Babesia gibsoni genome.</title>
        <authorList>
            <person name="Yamagishi J.Y."/>
            <person name="Xuan X.X."/>
        </authorList>
    </citation>
    <scope>NUCLEOTIDE SEQUENCE</scope>
    <source>
        <strain evidence="2">Azabu</strain>
    </source>
</reference>
<dbReference type="AlphaFoldDB" id="A0AAD8PE77"/>
<sequence length="172" mass="19855">MNDMDSSAPLVLEKRKRDGPRKRRGIAFTGESKGHTGSYLDTEGTVKRTSQADSTMHIAEEPTKVHTKHQQFESISKETDNYTCKVSAGEQPMSQLGKTRQDRQRNTISNKRKRSNAALKMLNRTIQNVESHNRAYEKELMWASFYKSLEFDSKNKHKGDEKKHKNNENINR</sequence>
<evidence type="ECO:0000313" key="2">
    <source>
        <dbReference type="EMBL" id="KAK1443462.1"/>
    </source>
</evidence>
<dbReference type="EMBL" id="JAVEPI010000002">
    <property type="protein sequence ID" value="KAK1443462.1"/>
    <property type="molecule type" value="Genomic_DNA"/>
</dbReference>
<name>A0AAD8PE77_BABGI</name>